<evidence type="ECO:0000256" key="7">
    <source>
        <dbReference type="SAM" id="MobiDB-lite"/>
    </source>
</evidence>
<dbReference type="GO" id="GO:0030246">
    <property type="term" value="F:carbohydrate binding"/>
    <property type="evidence" value="ECO:0007669"/>
    <property type="project" value="UniProtKB-KW"/>
</dbReference>
<name>A0A1R3TJC6_9HYPH</name>
<keyword evidence="4" id="KW-0472">Membrane</keyword>
<protein>
    <recommendedName>
        <fullName evidence="3">Lectin-like protein BA14k</fullName>
    </recommendedName>
</protein>
<proteinExistence type="inferred from homology"/>
<evidence type="ECO:0000256" key="4">
    <source>
        <dbReference type="ARBA" id="ARBA00022475"/>
    </source>
</evidence>
<comment type="subcellular location">
    <subcellularLocation>
        <location evidence="1">Membrane</location>
        <topology evidence="1">Single-pass membrane protein</topology>
    </subcellularLocation>
</comment>
<dbReference type="GO" id="GO:0016020">
    <property type="term" value="C:membrane"/>
    <property type="evidence" value="ECO:0007669"/>
    <property type="project" value="UniProtKB-SubCell"/>
</dbReference>
<organism evidence="9 10">
    <name type="scientific">Agrobacterium rosae</name>
    <dbReference type="NCBI Taxonomy" id="1972867"/>
    <lineage>
        <taxon>Bacteria</taxon>
        <taxon>Pseudomonadati</taxon>
        <taxon>Pseudomonadota</taxon>
        <taxon>Alphaproteobacteria</taxon>
        <taxon>Hyphomicrobiales</taxon>
        <taxon>Rhizobiaceae</taxon>
        <taxon>Rhizobium/Agrobacterium group</taxon>
        <taxon>Agrobacterium</taxon>
    </lineage>
</organism>
<keyword evidence="8" id="KW-0732">Signal</keyword>
<evidence type="ECO:0000313" key="9">
    <source>
        <dbReference type="EMBL" id="SCX20478.1"/>
    </source>
</evidence>
<feature type="chain" id="PRO_5044016882" description="Lectin-like protein BA14k" evidence="8">
    <location>
        <begin position="28"/>
        <end position="106"/>
    </location>
</feature>
<dbReference type="EMBL" id="FMUE01000004">
    <property type="protein sequence ID" value="SCX20478.1"/>
    <property type="molecule type" value="Genomic_DNA"/>
</dbReference>
<dbReference type="InterPro" id="IPR012413">
    <property type="entry name" value="BA14K"/>
</dbReference>
<evidence type="ECO:0000313" key="10">
    <source>
        <dbReference type="Proteomes" id="UP000187891"/>
    </source>
</evidence>
<comment type="function">
    <text evidence="6">Has immunoglobulin-binding and hemagglutination properties, and can bind to mannose. Essential for virulence. May be involved in LPS biosynthesis or polysaccharide transport.</text>
</comment>
<reference evidence="10" key="1">
    <citation type="submission" date="2016-10" db="EMBL/GenBank/DDBJ databases">
        <authorList>
            <person name="Wibberg D."/>
        </authorList>
    </citation>
    <scope>NUCLEOTIDE SEQUENCE [LARGE SCALE GENOMIC DNA]</scope>
</reference>
<feature type="region of interest" description="Disordered" evidence="7">
    <location>
        <begin position="42"/>
        <end position="65"/>
    </location>
</feature>
<dbReference type="AlphaFoldDB" id="A0A1R3TJC6"/>
<evidence type="ECO:0000256" key="3">
    <source>
        <dbReference type="ARBA" id="ARBA00020552"/>
    </source>
</evidence>
<gene>
    <name evidence="9" type="ORF">DSM25559_1921</name>
</gene>
<comment type="similarity">
    <text evidence="2">Belongs to the BA14k family.</text>
</comment>
<evidence type="ECO:0000256" key="5">
    <source>
        <dbReference type="ARBA" id="ARBA00022734"/>
    </source>
</evidence>
<dbReference type="Pfam" id="PF07886">
    <property type="entry name" value="BA14K"/>
    <property type="match status" value="1"/>
</dbReference>
<evidence type="ECO:0000256" key="8">
    <source>
        <dbReference type="SAM" id="SignalP"/>
    </source>
</evidence>
<keyword evidence="4" id="KW-1003">Cell membrane</keyword>
<feature type="compositionally biased region" description="Polar residues" evidence="7">
    <location>
        <begin position="56"/>
        <end position="65"/>
    </location>
</feature>
<accession>A0A1R3TJC6</accession>
<dbReference type="Proteomes" id="UP000187891">
    <property type="component" value="Unassembled WGS sequence"/>
</dbReference>
<evidence type="ECO:0000256" key="1">
    <source>
        <dbReference type="ARBA" id="ARBA00004167"/>
    </source>
</evidence>
<keyword evidence="5" id="KW-0430">Lectin</keyword>
<evidence type="ECO:0000256" key="2">
    <source>
        <dbReference type="ARBA" id="ARBA00010270"/>
    </source>
</evidence>
<feature type="signal peptide" evidence="8">
    <location>
        <begin position="1"/>
        <end position="27"/>
    </location>
</feature>
<evidence type="ECO:0000256" key="6">
    <source>
        <dbReference type="ARBA" id="ARBA00025321"/>
    </source>
</evidence>
<dbReference type="RefSeq" id="WP_077119910.1">
    <property type="nucleotide sequence ID" value="NZ_CP192797.1"/>
</dbReference>
<sequence>MSKMVKLISVVAIGLGFSATTTIPAHAFSVIAPAYEGQAETQGTYNHPPVAFTGGPSDTANSSGLSLSSQEIQHVKWCAQTYTSYHATDNTYQTKQGARTECHSPY</sequence>